<keyword evidence="1" id="KW-0378">Hydrolase</keyword>
<dbReference type="InterPro" id="IPR023293">
    <property type="entry name" value="dGTP_triP_hydro_central_sf"/>
</dbReference>
<dbReference type="InterPro" id="IPR027432">
    <property type="entry name" value="dGTP_triphosphohydrolase_C"/>
</dbReference>
<protein>
    <submittedName>
        <fullName evidence="4">Deoxyguanosinetriphosphate triphosphohydrolase</fullName>
    </submittedName>
</protein>
<evidence type="ECO:0000313" key="5">
    <source>
        <dbReference type="Proteomes" id="UP000005695"/>
    </source>
</evidence>
<proteinExistence type="predicted"/>
<dbReference type="Gene3D" id="1.10.3410.10">
    <property type="entry name" value="putative deoxyguanosinetriphosphate triphosphohydrolase like domain"/>
    <property type="match status" value="1"/>
</dbReference>
<organism evidence="4 5">
    <name type="scientific">Desulfuromonas acetoxidans (strain DSM 684 / 11070)</name>
    <dbReference type="NCBI Taxonomy" id="281689"/>
    <lineage>
        <taxon>Bacteria</taxon>
        <taxon>Pseudomonadati</taxon>
        <taxon>Thermodesulfobacteriota</taxon>
        <taxon>Desulfuromonadia</taxon>
        <taxon>Desulfuromonadales</taxon>
        <taxon>Desulfuromonadaceae</taxon>
        <taxon>Desulfuromonas</taxon>
    </lineage>
</organism>
<dbReference type="InterPro" id="IPR003607">
    <property type="entry name" value="HD/PDEase_dom"/>
</dbReference>
<reference evidence="4" key="1">
    <citation type="submission" date="2006-05" db="EMBL/GenBank/DDBJ databases">
        <title>Annotation of the draft genome assembly of Desulfuromonas acetoxidans DSM 684.</title>
        <authorList>
            <consortium name="US DOE Joint Genome Institute (JGI-ORNL)"/>
            <person name="Larimer F."/>
            <person name="Land M."/>
            <person name="Hauser L."/>
        </authorList>
    </citation>
    <scope>NUCLEOTIDE SEQUENCE [LARGE SCALE GENOMIC DNA]</scope>
    <source>
        <strain evidence="4">DSM 684</strain>
    </source>
</reference>
<dbReference type="SUPFAM" id="SSF109604">
    <property type="entry name" value="HD-domain/PDEase-like"/>
    <property type="match status" value="1"/>
</dbReference>
<evidence type="ECO:0000313" key="4">
    <source>
        <dbReference type="EMBL" id="EAT15305.1"/>
    </source>
</evidence>
<comment type="caution">
    <text evidence="4">The sequence shown here is derived from an EMBL/GenBank/DDBJ whole genome shotgun (WGS) entry which is preliminary data.</text>
</comment>
<dbReference type="PANTHER" id="PTHR11373">
    <property type="entry name" value="DEOXYNUCLEOSIDE TRIPHOSPHATE TRIPHOSPHOHYDROLASE"/>
    <property type="match status" value="1"/>
</dbReference>
<dbReference type="Proteomes" id="UP000005695">
    <property type="component" value="Unassembled WGS sequence"/>
</dbReference>
<name>Q1JYA1_DESA6</name>
<dbReference type="Pfam" id="PF01966">
    <property type="entry name" value="HD"/>
    <property type="match status" value="1"/>
</dbReference>
<feature type="region of interest" description="Disordered" evidence="2">
    <location>
        <begin position="1"/>
        <end position="27"/>
    </location>
</feature>
<reference evidence="4" key="2">
    <citation type="submission" date="2006-05" db="EMBL/GenBank/DDBJ databases">
        <title>Sequencing of the draft genome and assembly of Desulfuromonas acetoxidans DSM 684.</title>
        <authorList>
            <consortium name="US DOE Joint Genome Institute (JGI-PGF)"/>
            <person name="Copeland A."/>
            <person name="Lucas S."/>
            <person name="Lapidus A."/>
            <person name="Barry K."/>
            <person name="Detter J.C."/>
            <person name="Glavina del Rio T."/>
            <person name="Hammon N."/>
            <person name="Israni S."/>
            <person name="Dalin E."/>
            <person name="Tice H."/>
            <person name="Bruce D."/>
            <person name="Pitluck S."/>
            <person name="Richardson P."/>
        </authorList>
    </citation>
    <scope>NUCLEOTIDE SEQUENCE [LARGE SCALE GENOMIC DNA]</scope>
    <source>
        <strain evidence="4">DSM 684</strain>
    </source>
</reference>
<dbReference type="OrthoDB" id="9803619at2"/>
<dbReference type="NCBIfam" id="TIGR01353">
    <property type="entry name" value="dGTP_triPase"/>
    <property type="match status" value="1"/>
</dbReference>
<feature type="domain" description="HD/PDEase" evidence="3">
    <location>
        <begin position="60"/>
        <end position="255"/>
    </location>
</feature>
<keyword evidence="5" id="KW-1185">Reference proteome</keyword>
<dbReference type="InterPro" id="IPR050135">
    <property type="entry name" value="dGTPase-like"/>
</dbReference>
<dbReference type="GO" id="GO:0008832">
    <property type="term" value="F:dGTPase activity"/>
    <property type="evidence" value="ECO:0007669"/>
    <property type="project" value="TreeGrafter"/>
</dbReference>
<dbReference type="InterPro" id="IPR006674">
    <property type="entry name" value="HD_domain"/>
</dbReference>
<dbReference type="AlphaFoldDB" id="Q1JYA1"/>
<dbReference type="RefSeq" id="WP_006001276.1">
    <property type="nucleotide sequence ID" value="NZ_AAEW02000012.1"/>
</dbReference>
<evidence type="ECO:0000259" key="3">
    <source>
        <dbReference type="SMART" id="SM00471"/>
    </source>
</evidence>
<dbReference type="Gene3D" id="1.10.3550.10">
    <property type="entry name" value="eoxyguanosinetriphosphate triphosphohydrolase domain-like"/>
    <property type="match status" value="1"/>
</dbReference>
<dbReference type="InterPro" id="IPR006261">
    <property type="entry name" value="dGTPase"/>
</dbReference>
<dbReference type="GO" id="GO:0006203">
    <property type="term" value="P:dGTP catabolic process"/>
    <property type="evidence" value="ECO:0007669"/>
    <property type="project" value="TreeGrafter"/>
</dbReference>
<accession>Q1JYA1</accession>
<dbReference type="Gene3D" id="1.10.3210.10">
    <property type="entry name" value="Hypothetical protein af1432"/>
    <property type="match status" value="1"/>
</dbReference>
<evidence type="ECO:0000256" key="1">
    <source>
        <dbReference type="ARBA" id="ARBA00022801"/>
    </source>
</evidence>
<dbReference type="EMBL" id="AAEW02000012">
    <property type="protein sequence ID" value="EAT15305.1"/>
    <property type="molecule type" value="Genomic_DNA"/>
</dbReference>
<evidence type="ECO:0000256" key="2">
    <source>
        <dbReference type="SAM" id="MobiDB-lite"/>
    </source>
</evidence>
<dbReference type="CDD" id="cd00077">
    <property type="entry name" value="HDc"/>
    <property type="match status" value="1"/>
</dbReference>
<dbReference type="PANTHER" id="PTHR11373:SF32">
    <property type="entry name" value="DEOXYGUANOSINETRIPHOSPHATE TRIPHOSPHOHYDROLASE"/>
    <property type="match status" value="1"/>
</dbReference>
<gene>
    <name evidence="4" type="ORF">Dace_1274</name>
</gene>
<sequence>MSLEWPKLLSQDRVDQPAPATPTVGERSPFEIDYDRVVFSEPFRRLAKKTQVHPLAPNDHIHNRLIHSIEVGSVGRSLGNKIQSFLVEQHPDQKALFDNIAQIIQVGCLIHDIGNPPFGHAGENTIREWVAKHDALVFNNQIDAATRNDLLLFEGNAQGFRLAARKDISQCGYMRLTYASLGAMIKYPWASDDPRAAAKKKFNVFASEKEIFTDMVARMGLQRPDGRIARHPLSFLTEAADDICYRLLDMEDAVSMRIFPEEPIKKLFLTLAGCPDDTWKPTAMARSEAIDALINETCRVFAEDYPAILNGERQTDLKSDFSDRFSGAFEEIGKLYTIIFSHRSKLGYEIGSYKMLGRIIKAFVLSAQALGERGSYHDLDFISQRCFNLAWDDAFIKTNADKPYQWWLRQIFDFVSGLTDNYAIQISGEIEGILTP</sequence>
<dbReference type="SMART" id="SM00471">
    <property type="entry name" value="HDc"/>
    <property type="match status" value="1"/>
</dbReference>